<comment type="caution">
    <text evidence="1">The sequence shown here is derived from an EMBL/GenBank/DDBJ whole genome shotgun (WGS) entry which is preliminary data.</text>
</comment>
<name>A0A0F9CR71_9ZZZZ</name>
<organism evidence="1">
    <name type="scientific">marine sediment metagenome</name>
    <dbReference type="NCBI Taxonomy" id="412755"/>
    <lineage>
        <taxon>unclassified sequences</taxon>
        <taxon>metagenomes</taxon>
        <taxon>ecological metagenomes</taxon>
    </lineage>
</organism>
<sequence>MSTKIEEERMEGLDNKMDSYKEIREALAGVSEILNISFSKKDFYYLAAMDNLQAIHDNILDILEEITPREFRKRLRDLEFDEAEIEKNFPF</sequence>
<accession>A0A0F9CR71</accession>
<proteinExistence type="predicted"/>
<gene>
    <name evidence="1" type="ORF">LCGC14_2370320</name>
</gene>
<reference evidence="1" key="1">
    <citation type="journal article" date="2015" name="Nature">
        <title>Complex archaea that bridge the gap between prokaryotes and eukaryotes.</title>
        <authorList>
            <person name="Spang A."/>
            <person name="Saw J.H."/>
            <person name="Jorgensen S.L."/>
            <person name="Zaremba-Niedzwiedzka K."/>
            <person name="Martijn J."/>
            <person name="Lind A.E."/>
            <person name="van Eijk R."/>
            <person name="Schleper C."/>
            <person name="Guy L."/>
            <person name="Ettema T.J."/>
        </authorList>
    </citation>
    <scope>NUCLEOTIDE SEQUENCE</scope>
</reference>
<protein>
    <submittedName>
        <fullName evidence="1">Uncharacterized protein</fullName>
    </submittedName>
</protein>
<evidence type="ECO:0000313" key="1">
    <source>
        <dbReference type="EMBL" id="KKL28922.1"/>
    </source>
</evidence>
<dbReference type="AlphaFoldDB" id="A0A0F9CR71"/>
<dbReference type="EMBL" id="LAZR01034923">
    <property type="protein sequence ID" value="KKL28922.1"/>
    <property type="molecule type" value="Genomic_DNA"/>
</dbReference>